<protein>
    <submittedName>
        <fullName evidence="1">Uncharacterized protein</fullName>
    </submittedName>
</protein>
<evidence type="ECO:0000313" key="1">
    <source>
        <dbReference type="EMBL" id="KAJ7520925.1"/>
    </source>
</evidence>
<dbReference type="EMBL" id="CM055110">
    <property type="protein sequence ID" value="KAJ7520925.1"/>
    <property type="molecule type" value="Genomic_DNA"/>
</dbReference>
<gene>
    <name evidence="1" type="ORF">O6H91_19G029800</name>
</gene>
<evidence type="ECO:0000313" key="2">
    <source>
        <dbReference type="Proteomes" id="UP001162992"/>
    </source>
</evidence>
<sequence length="343" mass="37204">MSCNGCRVLRKGCSDKCILRTCLQWIDSAEAQGHATMFVAKFFGRAGLLSFISGVHEKQRPALFRSLLYEACGRTVNPVFGAVGLLWSGKWDICHAAVETVLRTGSLRPLPQAVVVPSSENIPISSPSKTLCTSNRVTKNLSRLPHWAQPVFEVVQTTQSGGVHHSVLQYENYGICEPKQLGSPDVNMQQQVESPGTPPPTNDQRTFPREGHQEIVKPNVSRKRAHSCTEISSNVSSAVASRLQPLEGMARNYPNLSSKSNTPCEVQQPKSTSTDLIDLDLTLSSYSAVSFELRLGVRSSSPPLCVSVCSDSSLTSLSSADLAVSPVIGNTQANNHSRMLNLL</sequence>
<comment type="caution">
    <text evidence="1">The sequence shown here is derived from an EMBL/GenBank/DDBJ whole genome shotgun (WGS) entry which is preliminary data.</text>
</comment>
<accession>A0ACC2ATX1</accession>
<keyword evidence="2" id="KW-1185">Reference proteome</keyword>
<dbReference type="Proteomes" id="UP001162992">
    <property type="component" value="Chromosome 19"/>
</dbReference>
<organism evidence="1 2">
    <name type="scientific">Diphasiastrum complanatum</name>
    <name type="common">Issler's clubmoss</name>
    <name type="synonym">Lycopodium complanatum</name>
    <dbReference type="NCBI Taxonomy" id="34168"/>
    <lineage>
        <taxon>Eukaryota</taxon>
        <taxon>Viridiplantae</taxon>
        <taxon>Streptophyta</taxon>
        <taxon>Embryophyta</taxon>
        <taxon>Tracheophyta</taxon>
        <taxon>Lycopodiopsida</taxon>
        <taxon>Lycopodiales</taxon>
        <taxon>Lycopodiaceae</taxon>
        <taxon>Lycopodioideae</taxon>
        <taxon>Diphasiastrum</taxon>
    </lineage>
</organism>
<proteinExistence type="predicted"/>
<name>A0ACC2ATX1_DIPCM</name>
<reference evidence="2" key="1">
    <citation type="journal article" date="2024" name="Proc. Natl. Acad. Sci. U.S.A.">
        <title>Extraordinary preservation of gene collinearity over three hundred million years revealed in homosporous lycophytes.</title>
        <authorList>
            <person name="Li C."/>
            <person name="Wickell D."/>
            <person name="Kuo L.Y."/>
            <person name="Chen X."/>
            <person name="Nie B."/>
            <person name="Liao X."/>
            <person name="Peng D."/>
            <person name="Ji J."/>
            <person name="Jenkins J."/>
            <person name="Williams M."/>
            <person name="Shu S."/>
            <person name="Plott C."/>
            <person name="Barry K."/>
            <person name="Rajasekar S."/>
            <person name="Grimwood J."/>
            <person name="Han X."/>
            <person name="Sun S."/>
            <person name="Hou Z."/>
            <person name="He W."/>
            <person name="Dai G."/>
            <person name="Sun C."/>
            <person name="Schmutz J."/>
            <person name="Leebens-Mack J.H."/>
            <person name="Li F.W."/>
            <person name="Wang L."/>
        </authorList>
    </citation>
    <scope>NUCLEOTIDE SEQUENCE [LARGE SCALE GENOMIC DNA]</scope>
    <source>
        <strain evidence="2">cv. PW_Plant_1</strain>
    </source>
</reference>